<organism evidence="1">
    <name type="scientific">marine metagenome</name>
    <dbReference type="NCBI Taxonomy" id="408172"/>
    <lineage>
        <taxon>unclassified sequences</taxon>
        <taxon>metagenomes</taxon>
        <taxon>ecological metagenomes</taxon>
    </lineage>
</organism>
<proteinExistence type="predicted"/>
<name>A0A382D8L3_9ZZZZ</name>
<dbReference type="AlphaFoldDB" id="A0A382D8L3"/>
<dbReference type="EMBL" id="UINC01038181">
    <property type="protein sequence ID" value="SVB34808.1"/>
    <property type="molecule type" value="Genomic_DNA"/>
</dbReference>
<reference evidence="1" key="1">
    <citation type="submission" date="2018-05" db="EMBL/GenBank/DDBJ databases">
        <authorList>
            <person name="Lanie J.A."/>
            <person name="Ng W.-L."/>
            <person name="Kazmierczak K.M."/>
            <person name="Andrzejewski T.M."/>
            <person name="Davidsen T.M."/>
            <person name="Wayne K.J."/>
            <person name="Tettelin H."/>
            <person name="Glass J.I."/>
            <person name="Rusch D."/>
            <person name="Podicherti R."/>
            <person name="Tsui H.-C.T."/>
            <person name="Winkler M.E."/>
        </authorList>
    </citation>
    <scope>NUCLEOTIDE SEQUENCE</scope>
</reference>
<accession>A0A382D8L3</accession>
<evidence type="ECO:0008006" key="2">
    <source>
        <dbReference type="Google" id="ProtNLM"/>
    </source>
</evidence>
<gene>
    <name evidence="1" type="ORF">METZ01_LOCUS187662</name>
</gene>
<protein>
    <recommendedName>
        <fullName evidence="2">YubB ferredoxin-like domain-containing protein</fullName>
    </recommendedName>
</protein>
<sequence>MANIINNHLLALGPKSEIAKLKTLLENHAETIKILSQEIFGIYNPSKTRYPEDENFGEIPGPFSSDVSVWDIAYGKDGGESMDERSFGLHHLFDSEEEAINEADDCLFFCFQSKYSEPDTGFEYLAKEFMELVFKWYCDGEFDSPISYMTFEYSNGKLDFQDVEEEEDEDDDWDE</sequence>
<evidence type="ECO:0000313" key="1">
    <source>
        <dbReference type="EMBL" id="SVB34808.1"/>
    </source>
</evidence>